<gene>
    <name evidence="10" type="ORF">G4Y79_00415</name>
</gene>
<evidence type="ECO:0000256" key="5">
    <source>
        <dbReference type="ARBA" id="ARBA00022898"/>
    </source>
</evidence>
<organism evidence="10 11">
    <name type="scientific">Phototrophicus methaneseepsis</name>
    <dbReference type="NCBI Taxonomy" id="2710758"/>
    <lineage>
        <taxon>Bacteria</taxon>
        <taxon>Bacillati</taxon>
        <taxon>Chloroflexota</taxon>
        <taxon>Candidatus Thermofontia</taxon>
        <taxon>Phototrophicales</taxon>
        <taxon>Phototrophicaceae</taxon>
        <taxon>Phototrophicus</taxon>
    </lineage>
</organism>
<dbReference type="GO" id="GO:0009097">
    <property type="term" value="P:isoleucine biosynthetic process"/>
    <property type="evidence" value="ECO:0007669"/>
    <property type="project" value="TreeGrafter"/>
</dbReference>
<dbReference type="Pfam" id="PF00291">
    <property type="entry name" value="PALP"/>
    <property type="match status" value="1"/>
</dbReference>
<keyword evidence="11" id="KW-1185">Reference proteome</keyword>
<dbReference type="RefSeq" id="WP_195170936.1">
    <property type="nucleotide sequence ID" value="NZ_CP062983.1"/>
</dbReference>
<evidence type="ECO:0000256" key="6">
    <source>
        <dbReference type="ARBA" id="ARBA00023239"/>
    </source>
</evidence>
<dbReference type="InterPro" id="IPR001926">
    <property type="entry name" value="TrpB-like_PALP"/>
</dbReference>
<keyword evidence="5" id="KW-0663">Pyridoxal phosphate</keyword>
<evidence type="ECO:0000259" key="9">
    <source>
        <dbReference type="Pfam" id="PF00291"/>
    </source>
</evidence>
<dbReference type="InterPro" id="IPR036052">
    <property type="entry name" value="TrpB-like_PALP_sf"/>
</dbReference>
<dbReference type="GO" id="GO:0006567">
    <property type="term" value="P:L-threonine catabolic process"/>
    <property type="evidence" value="ECO:0007669"/>
    <property type="project" value="TreeGrafter"/>
</dbReference>
<evidence type="ECO:0000313" key="10">
    <source>
        <dbReference type="EMBL" id="QPC82867.1"/>
    </source>
</evidence>
<sequence length="311" mass="32980">MLKLADIIHAERRIRPYLQPTPLEAAPDLGSEVYLKLENANKTHSFKVRGALNAVLALDEAARSRGLIAASSGNHAQGLAYAAQLVGAQATILMPKHTPQKKVNGVRRFGAQAVLFGDYYDQTEAEARRRERDEGLTYVSPYNDPFIIAGAGTIGLEIARSLPEVARVVVPLSGGGLMSGVALAIDALCPQAQIIGVNATSAPAFYNRRTNSDLPQQWDTLAEALSGDIEAGSITIPMVADLVDDIVLVSEAQIAGAMRWLLDVQGWLVEGGGAVGVAAMLHEVIPNDGRQTAIVVSGGNVDITTLQQILT</sequence>
<dbReference type="GO" id="GO:0003941">
    <property type="term" value="F:L-serine ammonia-lyase activity"/>
    <property type="evidence" value="ECO:0007669"/>
    <property type="project" value="TreeGrafter"/>
</dbReference>
<comment type="cofactor">
    <cofactor evidence="2">
        <name>pyridoxal 5'-phosphate</name>
        <dbReference type="ChEBI" id="CHEBI:597326"/>
    </cofactor>
</comment>
<evidence type="ECO:0000256" key="7">
    <source>
        <dbReference type="ARBA" id="ARBA00025527"/>
    </source>
</evidence>
<dbReference type="Gene3D" id="3.40.50.1100">
    <property type="match status" value="2"/>
</dbReference>
<dbReference type="EC" id="4.3.1.19" evidence="4"/>
<dbReference type="KEGG" id="pmet:G4Y79_00415"/>
<dbReference type="PANTHER" id="PTHR48078">
    <property type="entry name" value="THREONINE DEHYDRATASE, MITOCHONDRIAL-RELATED"/>
    <property type="match status" value="1"/>
</dbReference>
<dbReference type="FunFam" id="3.40.50.1100:FF:000005">
    <property type="entry name" value="Threonine dehydratase catabolic"/>
    <property type="match status" value="1"/>
</dbReference>
<evidence type="ECO:0000256" key="4">
    <source>
        <dbReference type="ARBA" id="ARBA00012096"/>
    </source>
</evidence>
<dbReference type="SUPFAM" id="SSF53686">
    <property type="entry name" value="Tryptophan synthase beta subunit-like PLP-dependent enzymes"/>
    <property type="match status" value="1"/>
</dbReference>
<dbReference type="GO" id="GO:0004794">
    <property type="term" value="F:threonine deaminase activity"/>
    <property type="evidence" value="ECO:0007669"/>
    <property type="project" value="UniProtKB-EC"/>
</dbReference>
<dbReference type="PANTHER" id="PTHR48078:SF6">
    <property type="entry name" value="L-THREONINE DEHYDRATASE CATABOLIC TDCB"/>
    <property type="match status" value="1"/>
</dbReference>
<reference evidence="10 11" key="1">
    <citation type="submission" date="2020-02" db="EMBL/GenBank/DDBJ databases">
        <authorList>
            <person name="Zheng R.K."/>
            <person name="Sun C.M."/>
        </authorList>
    </citation>
    <scope>NUCLEOTIDE SEQUENCE [LARGE SCALE GENOMIC DNA]</scope>
    <source>
        <strain evidence="11">rifampicinis</strain>
    </source>
</reference>
<comment type="function">
    <text evidence="7">Catalyzes the anaerobic formation of alpha-ketobutyrate and ammonia from threonine in a two-step reaction. The first step involved a dehydration of threonine and a production of enamine intermediates (aminocrotonate), which tautomerizes to its imine form (iminobutyrate). Both intermediates are unstable and short-lived. The second step is the nonenzymatic hydrolysis of the enamine/imine intermediates to form 2-ketobutyrate and free ammonia. In the low water environment of the cell, the second step is accelerated by RidA.</text>
</comment>
<comment type="similarity">
    <text evidence="3">Belongs to the serine/threonine dehydratase family.</text>
</comment>
<evidence type="ECO:0000256" key="3">
    <source>
        <dbReference type="ARBA" id="ARBA00010869"/>
    </source>
</evidence>
<dbReference type="InterPro" id="IPR050147">
    <property type="entry name" value="Ser/Thr_Dehydratase"/>
</dbReference>
<dbReference type="CDD" id="cd01562">
    <property type="entry name" value="Thr-dehyd"/>
    <property type="match status" value="1"/>
</dbReference>
<dbReference type="EMBL" id="CP062983">
    <property type="protein sequence ID" value="QPC82867.1"/>
    <property type="molecule type" value="Genomic_DNA"/>
</dbReference>
<proteinExistence type="inferred from homology"/>
<keyword evidence="6" id="KW-0456">Lyase</keyword>
<evidence type="ECO:0000313" key="11">
    <source>
        <dbReference type="Proteomes" id="UP000594468"/>
    </source>
</evidence>
<dbReference type="GO" id="GO:0006565">
    <property type="term" value="P:L-serine catabolic process"/>
    <property type="evidence" value="ECO:0007669"/>
    <property type="project" value="TreeGrafter"/>
</dbReference>
<name>A0A7S8E9J2_9CHLR</name>
<protein>
    <recommendedName>
        <fullName evidence="4">threonine ammonia-lyase</fullName>
        <ecNumber evidence="4">4.3.1.19</ecNumber>
    </recommendedName>
    <alternativeName>
        <fullName evidence="8">Threonine deaminase</fullName>
    </alternativeName>
</protein>
<feature type="domain" description="Tryptophan synthase beta chain-like PALP" evidence="9">
    <location>
        <begin position="15"/>
        <end position="297"/>
    </location>
</feature>
<dbReference type="AlphaFoldDB" id="A0A7S8E9J2"/>
<accession>A0A7S8E9J2</accession>
<evidence type="ECO:0000256" key="2">
    <source>
        <dbReference type="ARBA" id="ARBA00001933"/>
    </source>
</evidence>
<dbReference type="Proteomes" id="UP000594468">
    <property type="component" value="Chromosome"/>
</dbReference>
<comment type="catalytic activity">
    <reaction evidence="1">
        <text>L-threonine = 2-oxobutanoate + NH4(+)</text>
        <dbReference type="Rhea" id="RHEA:22108"/>
        <dbReference type="ChEBI" id="CHEBI:16763"/>
        <dbReference type="ChEBI" id="CHEBI:28938"/>
        <dbReference type="ChEBI" id="CHEBI:57926"/>
        <dbReference type="EC" id="4.3.1.19"/>
    </reaction>
</comment>
<evidence type="ECO:0000256" key="8">
    <source>
        <dbReference type="ARBA" id="ARBA00031427"/>
    </source>
</evidence>
<evidence type="ECO:0000256" key="1">
    <source>
        <dbReference type="ARBA" id="ARBA00001274"/>
    </source>
</evidence>